<dbReference type="Proteomes" id="UP001295684">
    <property type="component" value="Unassembled WGS sequence"/>
</dbReference>
<dbReference type="SMART" id="SM00220">
    <property type="entry name" value="S_TKc"/>
    <property type="match status" value="1"/>
</dbReference>
<feature type="binding site" evidence="7">
    <location>
        <position position="77"/>
    </location>
    <ligand>
        <name>ATP</name>
        <dbReference type="ChEBI" id="CHEBI:30616"/>
    </ligand>
</feature>
<dbReference type="InterPro" id="IPR017441">
    <property type="entry name" value="Protein_kinase_ATP_BS"/>
</dbReference>
<sequence length="360" mass="42085">MGSVCLKPNVEIRPSRNKLLQKMSLQNSEISLDLEESQTIDNLYTPIKLIGRGAFGEVVLVHNKGVNKYCAMKIIRKTLFKRPKHYEHLETEKEILEKVHHPFIIRMEKCFQSKDRVFFVLEFAPGGSLRFHFNNKRKFSLPEVQFYASEILLALEYLHNSGYMYRDLKMENILLDKQGHIKLVDFGISKIIKDREDKQDERTDTFCGTPEYLAPEVKSKQNYDKSVDFWSYGVLLYSMIYGRLPDTSRESTKDSKNNSFSESIKHTKTEYQSKLSEADDLIWRFLEPNPELRLGSKSGDIEIIKDHPFFTSIDWEKCISQDLEPPFIPDLEHDHDTSYFDRKLTTLTLDEGICQTMVIE</sequence>
<dbReference type="Pfam" id="PF00069">
    <property type="entry name" value="Pkinase"/>
    <property type="match status" value="1"/>
</dbReference>
<organism evidence="11 12">
    <name type="scientific">Euplotes crassus</name>
    <dbReference type="NCBI Taxonomy" id="5936"/>
    <lineage>
        <taxon>Eukaryota</taxon>
        <taxon>Sar</taxon>
        <taxon>Alveolata</taxon>
        <taxon>Ciliophora</taxon>
        <taxon>Intramacronucleata</taxon>
        <taxon>Spirotrichea</taxon>
        <taxon>Hypotrichia</taxon>
        <taxon>Euplotida</taxon>
        <taxon>Euplotidae</taxon>
        <taxon>Moneuplotes</taxon>
    </lineage>
</organism>
<dbReference type="SUPFAM" id="SSF56112">
    <property type="entry name" value="Protein kinase-like (PK-like)"/>
    <property type="match status" value="1"/>
</dbReference>
<evidence type="ECO:0000259" key="9">
    <source>
        <dbReference type="PROSITE" id="PS50011"/>
    </source>
</evidence>
<evidence type="ECO:0000256" key="7">
    <source>
        <dbReference type="PROSITE-ProRule" id="PRU10141"/>
    </source>
</evidence>
<comment type="caution">
    <text evidence="11">The sequence shown here is derived from an EMBL/GenBank/DDBJ whole genome shotgun (WGS) entry which is preliminary data.</text>
</comment>
<dbReference type="FunFam" id="3.30.200.20:FF:000042">
    <property type="entry name" value="Aurora kinase A"/>
    <property type="match status" value="1"/>
</dbReference>
<dbReference type="InterPro" id="IPR000961">
    <property type="entry name" value="AGC-kinase_C"/>
</dbReference>
<name>A0AAD1XJA6_EUPCR</name>
<dbReference type="FunFam" id="1.10.510.10:FF:000048">
    <property type="entry name" value="Protein kinase C"/>
    <property type="match status" value="1"/>
</dbReference>
<dbReference type="Gene3D" id="1.10.510.10">
    <property type="entry name" value="Transferase(Phosphotransferase) domain 1"/>
    <property type="match status" value="1"/>
</dbReference>
<dbReference type="EMBL" id="CAMPGE010015129">
    <property type="protein sequence ID" value="CAI2373770.1"/>
    <property type="molecule type" value="Genomic_DNA"/>
</dbReference>
<dbReference type="PROSITE" id="PS51285">
    <property type="entry name" value="AGC_KINASE_CTER"/>
    <property type="match status" value="1"/>
</dbReference>
<reference evidence="11" key="1">
    <citation type="submission" date="2023-07" db="EMBL/GenBank/DDBJ databases">
        <authorList>
            <consortium name="AG Swart"/>
            <person name="Singh M."/>
            <person name="Singh A."/>
            <person name="Seah K."/>
            <person name="Emmerich C."/>
        </authorList>
    </citation>
    <scope>NUCLEOTIDE SEQUENCE</scope>
    <source>
        <strain evidence="11">DP1</strain>
    </source>
</reference>
<evidence type="ECO:0000256" key="2">
    <source>
        <dbReference type="ARBA" id="ARBA00022553"/>
    </source>
</evidence>
<dbReference type="GO" id="GO:0005524">
    <property type="term" value="F:ATP binding"/>
    <property type="evidence" value="ECO:0007669"/>
    <property type="project" value="UniProtKB-UniRule"/>
</dbReference>
<gene>
    <name evidence="11" type="ORF">ECRASSUSDP1_LOCUS15118</name>
</gene>
<dbReference type="PROSITE" id="PS00107">
    <property type="entry name" value="PROTEIN_KINASE_ATP"/>
    <property type="match status" value="1"/>
</dbReference>
<dbReference type="PROSITE" id="PS00108">
    <property type="entry name" value="PROTEIN_KINASE_ST"/>
    <property type="match status" value="1"/>
</dbReference>
<protein>
    <submittedName>
        <fullName evidence="11">Uncharacterized protein</fullName>
    </submittedName>
</protein>
<feature type="domain" description="Protein kinase" evidence="9">
    <location>
        <begin position="44"/>
        <end position="310"/>
    </location>
</feature>
<keyword evidence="12" id="KW-1185">Reference proteome</keyword>
<comment type="similarity">
    <text evidence="8">Belongs to the protein kinase superfamily.</text>
</comment>
<keyword evidence="3" id="KW-0808">Transferase</keyword>
<dbReference type="InterPro" id="IPR011009">
    <property type="entry name" value="Kinase-like_dom_sf"/>
</dbReference>
<dbReference type="GO" id="GO:0004674">
    <property type="term" value="F:protein serine/threonine kinase activity"/>
    <property type="evidence" value="ECO:0007669"/>
    <property type="project" value="UniProtKB-KW"/>
</dbReference>
<dbReference type="InterPro" id="IPR008271">
    <property type="entry name" value="Ser/Thr_kinase_AS"/>
</dbReference>
<evidence type="ECO:0000256" key="1">
    <source>
        <dbReference type="ARBA" id="ARBA00022527"/>
    </source>
</evidence>
<dbReference type="PROSITE" id="PS50011">
    <property type="entry name" value="PROTEIN_KINASE_DOM"/>
    <property type="match status" value="1"/>
</dbReference>
<accession>A0AAD1XJA6</accession>
<evidence type="ECO:0000256" key="6">
    <source>
        <dbReference type="ARBA" id="ARBA00022840"/>
    </source>
</evidence>
<evidence type="ECO:0000313" key="11">
    <source>
        <dbReference type="EMBL" id="CAI2373770.1"/>
    </source>
</evidence>
<proteinExistence type="inferred from homology"/>
<dbReference type="Gene3D" id="3.30.200.20">
    <property type="entry name" value="Phosphorylase Kinase, domain 1"/>
    <property type="match status" value="1"/>
</dbReference>
<dbReference type="AlphaFoldDB" id="A0AAD1XJA6"/>
<keyword evidence="1 8" id="KW-0723">Serine/threonine-protein kinase</keyword>
<evidence type="ECO:0000313" key="12">
    <source>
        <dbReference type="Proteomes" id="UP001295684"/>
    </source>
</evidence>
<keyword evidence="6 7" id="KW-0067">ATP-binding</keyword>
<keyword evidence="5" id="KW-0418">Kinase</keyword>
<evidence type="ECO:0000256" key="8">
    <source>
        <dbReference type="RuleBase" id="RU000304"/>
    </source>
</evidence>
<dbReference type="InterPro" id="IPR000719">
    <property type="entry name" value="Prot_kinase_dom"/>
</dbReference>
<dbReference type="InterPro" id="IPR045270">
    <property type="entry name" value="STKc_AGC"/>
</dbReference>
<keyword evidence="4 7" id="KW-0547">Nucleotide-binding</keyword>
<dbReference type="PANTHER" id="PTHR24351">
    <property type="entry name" value="RIBOSOMAL PROTEIN S6 KINASE"/>
    <property type="match status" value="1"/>
</dbReference>
<evidence type="ECO:0000259" key="10">
    <source>
        <dbReference type="PROSITE" id="PS51285"/>
    </source>
</evidence>
<keyword evidence="2" id="KW-0597">Phosphoprotein</keyword>
<evidence type="ECO:0000256" key="4">
    <source>
        <dbReference type="ARBA" id="ARBA00022741"/>
    </source>
</evidence>
<dbReference type="CDD" id="cd05123">
    <property type="entry name" value="STKc_AGC"/>
    <property type="match status" value="1"/>
</dbReference>
<evidence type="ECO:0000256" key="5">
    <source>
        <dbReference type="ARBA" id="ARBA00022777"/>
    </source>
</evidence>
<evidence type="ECO:0000256" key="3">
    <source>
        <dbReference type="ARBA" id="ARBA00022679"/>
    </source>
</evidence>
<feature type="domain" description="AGC-kinase C-terminal" evidence="10">
    <location>
        <begin position="311"/>
        <end position="360"/>
    </location>
</feature>